<feature type="non-terminal residue" evidence="4">
    <location>
        <position position="270"/>
    </location>
</feature>
<dbReference type="GO" id="GO:0016791">
    <property type="term" value="F:phosphatase activity"/>
    <property type="evidence" value="ECO:0007669"/>
    <property type="project" value="InterPro"/>
</dbReference>
<comment type="cofactor">
    <cofactor evidence="1">
        <name>Mg(2+)</name>
        <dbReference type="ChEBI" id="CHEBI:18420"/>
    </cofactor>
</comment>
<dbReference type="AlphaFoldDB" id="A0AAV2SQC9"/>
<dbReference type="InterPro" id="IPR023214">
    <property type="entry name" value="HAD_sf"/>
</dbReference>
<dbReference type="PANTHER" id="PTHR19288">
    <property type="entry name" value="4-NITROPHENYLPHOSPHATASE-RELATED"/>
    <property type="match status" value="1"/>
</dbReference>
<protein>
    <recommendedName>
        <fullName evidence="6">Haloacid dehalogenase-like hydrolase domain-containing protein 2</fullName>
    </recommendedName>
</protein>
<evidence type="ECO:0000313" key="5">
    <source>
        <dbReference type="Proteomes" id="UP001497623"/>
    </source>
</evidence>
<dbReference type="InterPro" id="IPR006355">
    <property type="entry name" value="LHPP/HDHD2"/>
</dbReference>
<dbReference type="Pfam" id="PF13242">
    <property type="entry name" value="Hydrolase_like"/>
    <property type="match status" value="1"/>
</dbReference>
<proteinExistence type="predicted"/>
<organism evidence="4 5">
    <name type="scientific">Meganyctiphanes norvegica</name>
    <name type="common">Northern krill</name>
    <name type="synonym">Thysanopoda norvegica</name>
    <dbReference type="NCBI Taxonomy" id="48144"/>
    <lineage>
        <taxon>Eukaryota</taxon>
        <taxon>Metazoa</taxon>
        <taxon>Ecdysozoa</taxon>
        <taxon>Arthropoda</taxon>
        <taxon>Crustacea</taxon>
        <taxon>Multicrustacea</taxon>
        <taxon>Malacostraca</taxon>
        <taxon>Eumalacostraca</taxon>
        <taxon>Eucarida</taxon>
        <taxon>Euphausiacea</taxon>
        <taxon>Euphausiidae</taxon>
        <taxon>Meganyctiphanes</taxon>
    </lineage>
</organism>
<dbReference type="EMBL" id="CAXKWB010096538">
    <property type="protein sequence ID" value="CAL4220959.1"/>
    <property type="molecule type" value="Genomic_DNA"/>
</dbReference>
<dbReference type="NCBIfam" id="TIGR01458">
    <property type="entry name" value="HAD-SF-IIA-hyp3"/>
    <property type="match status" value="1"/>
</dbReference>
<dbReference type="SUPFAM" id="SSF56784">
    <property type="entry name" value="HAD-like"/>
    <property type="match status" value="1"/>
</dbReference>
<evidence type="ECO:0000313" key="4">
    <source>
        <dbReference type="EMBL" id="CAL4220959.1"/>
    </source>
</evidence>
<keyword evidence="3" id="KW-0460">Magnesium</keyword>
<dbReference type="InterPro" id="IPR036412">
    <property type="entry name" value="HAD-like_sf"/>
</dbReference>
<evidence type="ECO:0008006" key="6">
    <source>
        <dbReference type="Google" id="ProtNLM"/>
    </source>
</evidence>
<evidence type="ECO:0000256" key="2">
    <source>
        <dbReference type="ARBA" id="ARBA00022723"/>
    </source>
</evidence>
<sequence length="270" mass="29960">MHNVFSICSKIGSVILDLFQMLHIKTSRESGMANVFEKSLLDIMFLIKLSNNTSHDLHNSTKLIASLNKSGLNVIHRQRIFSWPTGPAREFLLTQRILDLSPYNTWLAQQLSEDLFQPPSDMMAGVPNRLLYFKDSLLSNTFRLIMDGATLVAIHKARYYMRSDGLALGPGAFVTGLEYSTGCKSEVVGKPEAKFFHSALDEMGCKPEEAIMIGDDARDDVGGAQDAGLLGILVKTGKYRTGDEEKINPSPGYVAESFAQAVEYIIEKYL</sequence>
<evidence type="ECO:0000256" key="1">
    <source>
        <dbReference type="ARBA" id="ARBA00001946"/>
    </source>
</evidence>
<accession>A0AAV2SQC9</accession>
<gene>
    <name evidence="4" type="ORF">MNOR_LOCUS39071</name>
</gene>
<dbReference type="PANTHER" id="PTHR19288:SF46">
    <property type="entry name" value="HALOACID DEHALOGENASE-LIKE HYDROLASE DOMAIN-CONTAINING PROTEIN 2"/>
    <property type="match status" value="1"/>
</dbReference>
<reference evidence="4 5" key="1">
    <citation type="submission" date="2024-05" db="EMBL/GenBank/DDBJ databases">
        <authorList>
            <person name="Wallberg A."/>
        </authorList>
    </citation>
    <scope>NUCLEOTIDE SEQUENCE [LARGE SCALE GENOMIC DNA]</scope>
</reference>
<dbReference type="GO" id="GO:0005737">
    <property type="term" value="C:cytoplasm"/>
    <property type="evidence" value="ECO:0007669"/>
    <property type="project" value="TreeGrafter"/>
</dbReference>
<dbReference type="GO" id="GO:0046872">
    <property type="term" value="F:metal ion binding"/>
    <property type="evidence" value="ECO:0007669"/>
    <property type="project" value="UniProtKB-KW"/>
</dbReference>
<keyword evidence="5" id="KW-1185">Reference proteome</keyword>
<name>A0AAV2SQC9_MEGNR</name>
<keyword evidence="2" id="KW-0479">Metal-binding</keyword>
<dbReference type="Gene3D" id="3.40.50.1000">
    <property type="entry name" value="HAD superfamily/HAD-like"/>
    <property type="match status" value="2"/>
</dbReference>
<comment type="caution">
    <text evidence="4">The sequence shown here is derived from an EMBL/GenBank/DDBJ whole genome shotgun (WGS) entry which is preliminary data.</text>
</comment>
<evidence type="ECO:0000256" key="3">
    <source>
        <dbReference type="ARBA" id="ARBA00022842"/>
    </source>
</evidence>
<dbReference type="Proteomes" id="UP001497623">
    <property type="component" value="Unassembled WGS sequence"/>
</dbReference>